<proteinExistence type="predicted"/>
<feature type="region of interest" description="Disordered" evidence="1">
    <location>
        <begin position="60"/>
        <end position="128"/>
    </location>
</feature>
<protein>
    <submittedName>
        <fullName evidence="2">Uncharacterized protein</fullName>
    </submittedName>
</protein>
<dbReference type="AlphaFoldDB" id="A0A376AAL8"/>
<dbReference type="Proteomes" id="UP000254764">
    <property type="component" value="Unassembled WGS sequence"/>
</dbReference>
<reference evidence="3" key="1">
    <citation type="submission" date="2018-07" db="EMBL/GenBank/DDBJ databases">
        <authorList>
            <person name="Peiro R."/>
            <person name="Begona"/>
            <person name="Cbmso G."/>
            <person name="Lopez M."/>
            <person name="Gonzalez S."/>
        </authorList>
    </citation>
    <scope>NUCLEOTIDE SEQUENCE [LARGE SCALE GENOMIC DNA]</scope>
</reference>
<feature type="compositionally biased region" description="Basic and acidic residues" evidence="1">
    <location>
        <begin position="64"/>
        <end position="73"/>
    </location>
</feature>
<evidence type="ECO:0000313" key="2">
    <source>
        <dbReference type="EMBL" id="SSC64824.1"/>
    </source>
</evidence>
<name>A0A376AAL8_9HYPH</name>
<dbReference type="RefSeq" id="WP_115671989.1">
    <property type="nucleotide sequence ID" value="NZ_UEYP01000014.1"/>
</dbReference>
<evidence type="ECO:0000313" key="3">
    <source>
        <dbReference type="Proteomes" id="UP000254764"/>
    </source>
</evidence>
<organism evidence="2 3">
    <name type="scientific">Ciceribacter selenitireducens ATCC BAA-1503</name>
    <dbReference type="NCBI Taxonomy" id="1336235"/>
    <lineage>
        <taxon>Bacteria</taxon>
        <taxon>Pseudomonadati</taxon>
        <taxon>Pseudomonadota</taxon>
        <taxon>Alphaproteobacteria</taxon>
        <taxon>Hyphomicrobiales</taxon>
        <taxon>Rhizobiaceae</taxon>
        <taxon>Ciceribacter</taxon>
    </lineage>
</organism>
<feature type="compositionally biased region" description="Polar residues" evidence="1">
    <location>
        <begin position="115"/>
        <end position="128"/>
    </location>
</feature>
<feature type="compositionally biased region" description="Acidic residues" evidence="1">
    <location>
        <begin position="94"/>
        <end position="105"/>
    </location>
</feature>
<dbReference type="EMBL" id="UEYP01000014">
    <property type="protein sequence ID" value="SSC64824.1"/>
    <property type="molecule type" value="Genomic_DNA"/>
</dbReference>
<sequence length="128" mass="13590">MQIIDTQIHEDMGGVPGFTVEFVGDGGEVVSVRMKQGQSGELSRDNALEKARALLVQVGSFDENPAKGHERAPSQDGDETVSDAVLSARRAQDESELDSQVDEGLIDTFPASDPVSATYSSTAGANRH</sequence>
<evidence type="ECO:0000256" key="1">
    <source>
        <dbReference type="SAM" id="MobiDB-lite"/>
    </source>
</evidence>
<accession>A0A376AAL8</accession>
<keyword evidence="3" id="KW-1185">Reference proteome</keyword>
<gene>
    <name evidence="2" type="ORF">RHIZ70_532</name>
</gene>
<dbReference type="OrthoDB" id="8101404at2"/>